<sequence>MKYLKKYMAAALALLMILTMQAPVFADAVEGDVILCFGQDLTPEQRDALMKRFNGSDEDQIIEVTNQEEHKYLGDFVPESKIGRKAISSAKVEYTAEGSGIQVETSKRIRYITHDMYRQALETAGIKDAKITVDAPMNVSGTAALTGIMKAYETSTGKKISDKVKKAANEEMVVTSDLAQDVGADKATGLVKDIKEKIATEAPKTREEVQNIVINISNQYNLNLTAEQTDKLTNFFDRLRKTEIDWNGLADKAKGAADQAKEYINSEEGQSLIQKIKAFFADLFNSIFNK</sequence>
<evidence type="ECO:0000256" key="1">
    <source>
        <dbReference type="SAM" id="SignalP"/>
    </source>
</evidence>
<dbReference type="EMBL" id="JBBNPS010000010">
    <property type="protein sequence ID" value="MEQ3353608.1"/>
    <property type="molecule type" value="Genomic_DNA"/>
</dbReference>
<feature type="chain" id="PRO_5047300742" evidence="1">
    <location>
        <begin position="27"/>
        <end position="290"/>
    </location>
</feature>
<organism evidence="2 3">
    <name type="scientific">Aedoeadaptatus acetigenes</name>
    <dbReference type="NCBI Taxonomy" id="2981723"/>
    <lineage>
        <taxon>Bacteria</taxon>
        <taxon>Bacillati</taxon>
        <taxon>Bacillota</taxon>
        <taxon>Tissierellia</taxon>
        <taxon>Tissierellales</taxon>
        <taxon>Peptoniphilaceae</taxon>
        <taxon>Aedoeadaptatus</taxon>
    </lineage>
</organism>
<evidence type="ECO:0000313" key="2">
    <source>
        <dbReference type="EMBL" id="MEQ3353608.1"/>
    </source>
</evidence>
<comment type="caution">
    <text evidence="2">The sequence shown here is derived from an EMBL/GenBank/DDBJ whole genome shotgun (WGS) entry which is preliminary data.</text>
</comment>
<gene>
    <name evidence="2" type="ORF">AAA081_04735</name>
</gene>
<keyword evidence="3" id="KW-1185">Reference proteome</keyword>
<keyword evidence="1" id="KW-0732">Signal</keyword>
<dbReference type="Proteomes" id="UP001481872">
    <property type="component" value="Unassembled WGS sequence"/>
</dbReference>
<dbReference type="Pfam" id="PF06207">
    <property type="entry name" value="DUF1002"/>
    <property type="match status" value="1"/>
</dbReference>
<reference evidence="2 3" key="1">
    <citation type="submission" date="2024-04" db="EMBL/GenBank/DDBJ databases">
        <title>Human intestinal bacterial collection.</title>
        <authorList>
            <person name="Pauvert C."/>
            <person name="Hitch T.C.A."/>
            <person name="Clavel T."/>
        </authorList>
    </citation>
    <scope>NUCLEOTIDE SEQUENCE [LARGE SCALE GENOMIC DNA]</scope>
    <source>
        <strain evidence="2 3">CLA-SR-H026</strain>
    </source>
</reference>
<evidence type="ECO:0000313" key="3">
    <source>
        <dbReference type="Proteomes" id="UP001481872"/>
    </source>
</evidence>
<proteinExistence type="predicted"/>
<accession>A0ABV1J609</accession>
<protein>
    <submittedName>
        <fullName evidence="2">DUF1002 domain-containing protein</fullName>
    </submittedName>
</protein>
<dbReference type="RefSeq" id="WP_148473270.1">
    <property type="nucleotide sequence ID" value="NZ_JAOQJD010000008.1"/>
</dbReference>
<name>A0ABV1J609_9FIRM</name>
<dbReference type="InterPro" id="IPR009343">
    <property type="entry name" value="DUF1002"/>
</dbReference>
<feature type="signal peptide" evidence="1">
    <location>
        <begin position="1"/>
        <end position="26"/>
    </location>
</feature>